<dbReference type="Proteomes" id="UP000051660">
    <property type="component" value="Unassembled WGS sequence"/>
</dbReference>
<protein>
    <submittedName>
        <fullName evidence="1">Uncharacterized protein</fullName>
    </submittedName>
</protein>
<proteinExistence type="predicted"/>
<gene>
    <name evidence="1" type="ORF">CQ14_18995</name>
</gene>
<dbReference type="OrthoDB" id="5380568at2"/>
<organism evidence="1 2">
    <name type="scientific">Bradyrhizobium lablabi</name>
    <dbReference type="NCBI Taxonomy" id="722472"/>
    <lineage>
        <taxon>Bacteria</taxon>
        <taxon>Pseudomonadati</taxon>
        <taxon>Pseudomonadota</taxon>
        <taxon>Alphaproteobacteria</taxon>
        <taxon>Hyphomicrobiales</taxon>
        <taxon>Nitrobacteraceae</taxon>
        <taxon>Bradyrhizobium</taxon>
    </lineage>
</organism>
<dbReference type="RefSeq" id="WP_057861310.1">
    <property type="nucleotide sequence ID" value="NZ_LLYB01000101.1"/>
</dbReference>
<evidence type="ECO:0000313" key="1">
    <source>
        <dbReference type="EMBL" id="KRR18975.1"/>
    </source>
</evidence>
<comment type="caution">
    <text evidence="1">The sequence shown here is derived from an EMBL/GenBank/DDBJ whole genome shotgun (WGS) entry which is preliminary data.</text>
</comment>
<name>A0A0R3MLC4_9BRAD</name>
<dbReference type="EMBL" id="LLYB01000101">
    <property type="protein sequence ID" value="KRR18975.1"/>
    <property type="molecule type" value="Genomic_DNA"/>
</dbReference>
<evidence type="ECO:0000313" key="2">
    <source>
        <dbReference type="Proteomes" id="UP000051660"/>
    </source>
</evidence>
<dbReference type="AlphaFoldDB" id="A0A0R3MLC4"/>
<accession>A0A0R3MLC4</accession>
<sequence length="160" mass="18509">MDRETFLNRLLQASDQCRNFTAGFVVDLLPNTHLFWVHLNCSYDGNPLEPDEIVFPDDVQRYGSRVGPLEAEDVTSLLWRDRMVPEWIDISVWRSDEQATHFRLECCGRFTSRGELHYYNWTDVAPFGVKGPAYPRRLARAAIDGEAVEKFSLAEINVRN</sequence>
<reference evidence="1 2" key="1">
    <citation type="submission" date="2014-03" db="EMBL/GenBank/DDBJ databases">
        <title>Bradyrhizobium valentinum sp. nov., isolated from effective nodules of Lupinus mariae-josephae, a lupine endemic of basic-lime soils in Eastern Spain.</title>
        <authorList>
            <person name="Duran D."/>
            <person name="Rey L."/>
            <person name="Navarro A."/>
            <person name="Busquets A."/>
            <person name="Imperial J."/>
            <person name="Ruiz-Argueso T."/>
        </authorList>
    </citation>
    <scope>NUCLEOTIDE SEQUENCE [LARGE SCALE GENOMIC DNA]</scope>
    <source>
        <strain evidence="1 2">CCBAU 23086</strain>
    </source>
</reference>